<feature type="region of interest" description="Disordered" evidence="1">
    <location>
        <begin position="1"/>
        <end position="22"/>
    </location>
</feature>
<evidence type="ECO:0000256" key="1">
    <source>
        <dbReference type="SAM" id="MobiDB-lite"/>
    </source>
</evidence>
<organism evidence="2">
    <name type="scientific">uncultured Thermomicrobiales bacterium</name>
    <dbReference type="NCBI Taxonomy" id="1645740"/>
    <lineage>
        <taxon>Bacteria</taxon>
        <taxon>Pseudomonadati</taxon>
        <taxon>Thermomicrobiota</taxon>
        <taxon>Thermomicrobia</taxon>
        <taxon>Thermomicrobiales</taxon>
        <taxon>environmental samples</taxon>
    </lineage>
</organism>
<reference evidence="2" key="1">
    <citation type="submission" date="2020-02" db="EMBL/GenBank/DDBJ databases">
        <authorList>
            <person name="Meier V. D."/>
        </authorList>
    </citation>
    <scope>NUCLEOTIDE SEQUENCE</scope>
    <source>
        <strain evidence="2">AVDCRST_MAG43</strain>
    </source>
</reference>
<evidence type="ECO:0000313" key="2">
    <source>
        <dbReference type="EMBL" id="CAA9564766.1"/>
    </source>
</evidence>
<protein>
    <submittedName>
        <fullName evidence="2">Uncharacterized protein</fullName>
    </submittedName>
</protein>
<accession>A0A6J4UZ01</accession>
<name>A0A6J4UZ01_9BACT</name>
<feature type="non-terminal residue" evidence="2">
    <location>
        <position position="114"/>
    </location>
</feature>
<feature type="compositionally biased region" description="Gly residues" evidence="1">
    <location>
        <begin position="78"/>
        <end position="93"/>
    </location>
</feature>
<gene>
    <name evidence="2" type="ORF">AVDCRST_MAG43-2231</name>
</gene>
<feature type="non-terminal residue" evidence="2">
    <location>
        <position position="1"/>
    </location>
</feature>
<feature type="region of interest" description="Disordered" evidence="1">
    <location>
        <begin position="68"/>
        <end position="96"/>
    </location>
</feature>
<proteinExistence type="predicted"/>
<sequence length="114" mass="11749">ECSGRPARDQATAGGQRRTCEVHSGCGNHPAAGVVTRRIIGFGDILAAIGPHVDALADIEQRSARLQRLRPHRVRSGTAGGPVPGGTGGGGRPSGAEVAQILQITQGERREKGL</sequence>
<dbReference type="EMBL" id="CADCWI010000114">
    <property type="protein sequence ID" value="CAA9564766.1"/>
    <property type="molecule type" value="Genomic_DNA"/>
</dbReference>
<dbReference type="AlphaFoldDB" id="A0A6J4UZ01"/>